<dbReference type="Proteomes" id="UP000256541">
    <property type="component" value="Unassembled WGS sequence"/>
</dbReference>
<evidence type="ECO:0000313" key="4">
    <source>
        <dbReference type="Proteomes" id="UP000256541"/>
    </source>
</evidence>
<evidence type="ECO:0008006" key="5">
    <source>
        <dbReference type="Google" id="ProtNLM"/>
    </source>
</evidence>
<dbReference type="EMBL" id="NBXB01000022">
    <property type="protein sequence ID" value="RFA15026.1"/>
    <property type="molecule type" value="Genomic_DNA"/>
</dbReference>
<proteinExistence type="predicted"/>
<feature type="region of interest" description="Disordered" evidence="1">
    <location>
        <begin position="34"/>
        <end position="68"/>
    </location>
</feature>
<reference evidence="3 4" key="1">
    <citation type="submission" date="2017-04" db="EMBL/GenBank/DDBJ databases">
        <title>Comparative genome analysis of Subtercola boreus.</title>
        <authorList>
            <person name="Cho Y.-J."/>
            <person name="Cho A."/>
            <person name="Kim O.-S."/>
            <person name="Lee J.-I."/>
        </authorList>
    </citation>
    <scope>NUCLEOTIDE SEQUENCE [LARGE SCALE GENOMIC DNA]</scope>
    <source>
        <strain evidence="3 4">P27479</strain>
    </source>
</reference>
<protein>
    <recommendedName>
        <fullName evidence="5">Cadherin domain-containing protein</fullName>
    </recommendedName>
</protein>
<feature type="region of interest" description="Disordered" evidence="1">
    <location>
        <begin position="109"/>
        <end position="139"/>
    </location>
</feature>
<evidence type="ECO:0000256" key="2">
    <source>
        <dbReference type="SAM" id="SignalP"/>
    </source>
</evidence>
<organism evidence="3 4">
    <name type="scientific">Subtercola boreus</name>
    <dbReference type="NCBI Taxonomy" id="120213"/>
    <lineage>
        <taxon>Bacteria</taxon>
        <taxon>Bacillati</taxon>
        <taxon>Actinomycetota</taxon>
        <taxon>Actinomycetes</taxon>
        <taxon>Micrococcales</taxon>
        <taxon>Microbacteriaceae</taxon>
        <taxon>Subtercola</taxon>
    </lineage>
</organism>
<dbReference type="OrthoDB" id="5122946at2"/>
<name>A0A3E0VYQ0_9MICO</name>
<feature type="signal peptide" evidence="2">
    <location>
        <begin position="1"/>
        <end position="27"/>
    </location>
</feature>
<evidence type="ECO:0000313" key="3">
    <source>
        <dbReference type="EMBL" id="RFA15026.1"/>
    </source>
</evidence>
<comment type="caution">
    <text evidence="3">The sequence shown here is derived from an EMBL/GenBank/DDBJ whole genome shotgun (WGS) entry which is preliminary data.</text>
</comment>
<evidence type="ECO:0000256" key="1">
    <source>
        <dbReference type="SAM" id="MobiDB-lite"/>
    </source>
</evidence>
<sequence length="560" mass="58611">MKTRNYLVGLTLALGMLCVGQTQPAFAVDDDPHGGVETGTHASGELHDGLGGAGSGPIASDPGTLVVHETDPYRGEEKLSVYPDTEDSTPGVFRTQLSGMSAAESAAYAHAAGRAPSDSSAGGDKKAPAESSIRNSRAGRTDAGKSVIINVLRPGGDVDSYDQVKLDNPRDLTQLAKVEPITSKSSDGSSHTFAYLISFTSILTSSPNDTAKAIFRLTGGLFDSCLANANAYVCTFATPKTIRTTRSSLTVPDLALATRQIPICSGVVKDGGYGSTTVISVSDVDCDAAPGKEPVRLEVSTIHSALALGIPTAREGDGSVIYSAPQQAEGAYVSAEAWAVAADGTYSLPFSIAIRNRYAPAMQPAASSVTEATRGVETVIPASRLFSDVDVDQHRIESGDHLTSVVTDQGAMGGAWFDAAGDLHYQSIDIIRGDYTDHVTVKTTDAFGLPSPELRLSIHIADITPGCATDGTTTDATTPVRIQLRCWITPQTGWRQIDGLHYRITTQPEHGTVSDLDPDSGVATYTPDPTHPGRITIGFTADNNGATRTAQYAIDVLAAP</sequence>
<dbReference type="RefSeq" id="WP_116411143.1">
    <property type="nucleotide sequence ID" value="NZ_NBXB01000022.1"/>
</dbReference>
<feature type="chain" id="PRO_5017826034" description="Cadherin domain-containing protein" evidence="2">
    <location>
        <begin position="28"/>
        <end position="560"/>
    </location>
</feature>
<gene>
    <name evidence="3" type="ORF">B7R22_07380</name>
</gene>
<keyword evidence="2" id="KW-0732">Signal</keyword>
<dbReference type="AlphaFoldDB" id="A0A3E0VYQ0"/>
<accession>A0A3E0VYQ0</accession>